<dbReference type="CDD" id="cd23995">
    <property type="entry name" value="Seipin_BSCL2_like"/>
    <property type="match status" value="1"/>
</dbReference>
<evidence type="ECO:0000313" key="10">
    <source>
        <dbReference type="Proteomes" id="UP000813444"/>
    </source>
</evidence>
<comment type="caution">
    <text evidence="9">The sequence shown here is derived from an EMBL/GenBank/DDBJ whole genome shotgun (WGS) entry which is preliminary data.</text>
</comment>
<keyword evidence="10" id="KW-1185">Reference proteome</keyword>
<dbReference type="GO" id="GO:0140042">
    <property type="term" value="P:lipid droplet formation"/>
    <property type="evidence" value="ECO:0007669"/>
    <property type="project" value="UniProtKB-ARBA"/>
</dbReference>
<evidence type="ECO:0000256" key="8">
    <source>
        <dbReference type="SAM" id="Phobius"/>
    </source>
</evidence>
<feature type="compositionally biased region" description="Acidic residues" evidence="7">
    <location>
        <begin position="341"/>
        <end position="356"/>
    </location>
</feature>
<feature type="transmembrane region" description="Helical" evidence="8">
    <location>
        <begin position="234"/>
        <end position="259"/>
    </location>
</feature>
<reference evidence="9" key="1">
    <citation type="journal article" date="2021" name="Nat. Commun.">
        <title>Genetic determinants of endophytism in the Arabidopsis root mycobiome.</title>
        <authorList>
            <person name="Mesny F."/>
            <person name="Miyauchi S."/>
            <person name="Thiergart T."/>
            <person name="Pickel B."/>
            <person name="Atanasova L."/>
            <person name="Karlsson M."/>
            <person name="Huettel B."/>
            <person name="Barry K.W."/>
            <person name="Haridas S."/>
            <person name="Chen C."/>
            <person name="Bauer D."/>
            <person name="Andreopoulos W."/>
            <person name="Pangilinan J."/>
            <person name="LaButti K."/>
            <person name="Riley R."/>
            <person name="Lipzen A."/>
            <person name="Clum A."/>
            <person name="Drula E."/>
            <person name="Henrissat B."/>
            <person name="Kohler A."/>
            <person name="Grigoriev I.V."/>
            <person name="Martin F.M."/>
            <person name="Hacquard S."/>
        </authorList>
    </citation>
    <scope>NUCLEOTIDE SEQUENCE</scope>
    <source>
        <strain evidence="9">MPI-CAGE-CH-0235</strain>
    </source>
</reference>
<evidence type="ECO:0000256" key="3">
    <source>
        <dbReference type="ARBA" id="ARBA00022824"/>
    </source>
</evidence>
<sequence>MESVQETIRAVTSKPVQRAVVNSALLASGALALFGVASIASALFFQSFLPHKVVTTPVHLQYGSSLNPFGLVPLTARPMKTQQDYDISVTLSLPRSPANVERGNFMVTLYLLDKDMQSLNVKNTGKIAGDGIEIDDASVLFNSRRPALVPYEDPIVSIGSRVLFMLYHILFPSTQACQMTIPLAERVRFPQGSQVPSTAYLEIEGGQAIQTYHAILTLTAQLSGLRYYMVHYRLIMYMAFTVGFWICEVVFMGIAWGVWASMAGPRPEVTRRKELGARAETLNGEYDEEDEEGEGEGLESSDIPHTFPTYGKQPALKHEPRVKAELEMERPLSEYPVGGAEADDEEDEDELDEDAAVESLKRDSGIGTSYSEEGGSSIRRRSSRK</sequence>
<proteinExistence type="predicted"/>
<dbReference type="PANTHER" id="PTHR21212">
    <property type="entry name" value="BERNARDINELLI-SEIP CONGENITAL LIPODYSTROPHY 2 HOMOLOG BSCL2 PROTEIN"/>
    <property type="match status" value="1"/>
</dbReference>
<keyword evidence="5" id="KW-0443">Lipid metabolism</keyword>
<dbReference type="Proteomes" id="UP000813444">
    <property type="component" value="Unassembled WGS sequence"/>
</dbReference>
<evidence type="ECO:0000256" key="2">
    <source>
        <dbReference type="ARBA" id="ARBA00022692"/>
    </source>
</evidence>
<gene>
    <name evidence="9" type="ORF">B0I35DRAFT_408507</name>
</gene>
<keyword evidence="6 8" id="KW-0472">Membrane</keyword>
<keyword evidence="4 8" id="KW-1133">Transmembrane helix</keyword>
<keyword evidence="3" id="KW-0256">Endoplasmic reticulum</keyword>
<evidence type="ECO:0000256" key="1">
    <source>
        <dbReference type="ARBA" id="ARBA00004477"/>
    </source>
</evidence>
<evidence type="ECO:0000313" key="9">
    <source>
        <dbReference type="EMBL" id="KAH7319730.1"/>
    </source>
</evidence>
<feature type="transmembrane region" description="Helical" evidence="8">
    <location>
        <begin position="20"/>
        <end position="45"/>
    </location>
</feature>
<dbReference type="Pfam" id="PF06775">
    <property type="entry name" value="Seipin"/>
    <property type="match status" value="1"/>
</dbReference>
<organism evidence="9 10">
    <name type="scientific">Stachybotrys elegans</name>
    <dbReference type="NCBI Taxonomy" id="80388"/>
    <lineage>
        <taxon>Eukaryota</taxon>
        <taxon>Fungi</taxon>
        <taxon>Dikarya</taxon>
        <taxon>Ascomycota</taxon>
        <taxon>Pezizomycotina</taxon>
        <taxon>Sordariomycetes</taxon>
        <taxon>Hypocreomycetidae</taxon>
        <taxon>Hypocreales</taxon>
        <taxon>Stachybotryaceae</taxon>
        <taxon>Stachybotrys</taxon>
    </lineage>
</organism>
<evidence type="ECO:0000256" key="6">
    <source>
        <dbReference type="ARBA" id="ARBA00023136"/>
    </source>
</evidence>
<evidence type="ECO:0000256" key="5">
    <source>
        <dbReference type="ARBA" id="ARBA00023098"/>
    </source>
</evidence>
<dbReference type="GO" id="GO:0005789">
    <property type="term" value="C:endoplasmic reticulum membrane"/>
    <property type="evidence" value="ECO:0007669"/>
    <property type="project" value="UniProtKB-SubCell"/>
</dbReference>
<evidence type="ECO:0000256" key="7">
    <source>
        <dbReference type="SAM" id="MobiDB-lite"/>
    </source>
</evidence>
<dbReference type="AlphaFoldDB" id="A0A8K0WSC9"/>
<dbReference type="PANTHER" id="PTHR21212:SF0">
    <property type="entry name" value="SEIPIN"/>
    <property type="match status" value="1"/>
</dbReference>
<feature type="compositionally biased region" description="Basic and acidic residues" evidence="7">
    <location>
        <begin position="316"/>
        <end position="332"/>
    </location>
</feature>
<dbReference type="GO" id="GO:0006629">
    <property type="term" value="P:lipid metabolic process"/>
    <property type="evidence" value="ECO:0007669"/>
    <property type="project" value="UniProtKB-KW"/>
</dbReference>
<protein>
    <submittedName>
        <fullName evidence="9">Adipose-regulatory protein-domain-containing protein</fullName>
    </submittedName>
</protein>
<dbReference type="OrthoDB" id="3990054at2759"/>
<keyword evidence="2 8" id="KW-0812">Transmembrane</keyword>
<comment type="subcellular location">
    <subcellularLocation>
        <location evidence="1">Endoplasmic reticulum membrane</location>
        <topology evidence="1">Multi-pass membrane protein</topology>
    </subcellularLocation>
</comment>
<dbReference type="EMBL" id="JAGPNK010000006">
    <property type="protein sequence ID" value="KAH7319730.1"/>
    <property type="molecule type" value="Genomic_DNA"/>
</dbReference>
<accession>A0A8K0WSC9</accession>
<dbReference type="InterPro" id="IPR009617">
    <property type="entry name" value="Seipin"/>
</dbReference>
<feature type="region of interest" description="Disordered" evidence="7">
    <location>
        <begin position="274"/>
        <end position="385"/>
    </location>
</feature>
<name>A0A8K0WSC9_9HYPO</name>
<feature type="compositionally biased region" description="Acidic residues" evidence="7">
    <location>
        <begin position="285"/>
        <end position="299"/>
    </location>
</feature>
<evidence type="ECO:0000256" key="4">
    <source>
        <dbReference type="ARBA" id="ARBA00022989"/>
    </source>
</evidence>